<evidence type="ECO:0000313" key="3">
    <source>
        <dbReference type="EMBL" id="KWA84058.1"/>
    </source>
</evidence>
<accession>A0A106QC01</accession>
<comment type="caution">
    <text evidence="3">The sequence shown here is derived from an EMBL/GenBank/DDBJ whole genome shotgun (WGS) entry which is preliminary data.</text>
</comment>
<evidence type="ECO:0000256" key="1">
    <source>
        <dbReference type="SAM" id="MobiDB-lite"/>
    </source>
</evidence>
<feature type="transmembrane region" description="Helical" evidence="2">
    <location>
        <begin position="51"/>
        <end position="69"/>
    </location>
</feature>
<organism evidence="3 4">
    <name type="scientific">Burkholderia ubonensis</name>
    <dbReference type="NCBI Taxonomy" id="101571"/>
    <lineage>
        <taxon>Bacteria</taxon>
        <taxon>Pseudomonadati</taxon>
        <taxon>Pseudomonadota</taxon>
        <taxon>Betaproteobacteria</taxon>
        <taxon>Burkholderiales</taxon>
        <taxon>Burkholderiaceae</taxon>
        <taxon>Burkholderia</taxon>
        <taxon>Burkholderia cepacia complex</taxon>
    </lineage>
</organism>
<sequence>MVEQQIRSQENSNPRSALEGWRHHPKAARILLGLMTLGLFAGILLPKEWEAVRMAFYTVGVFCAGMVAAREAAIWQRTTG</sequence>
<dbReference type="AlphaFoldDB" id="A0A106QC01"/>
<dbReference type="EMBL" id="LPHD01000049">
    <property type="protein sequence ID" value="KWA84058.1"/>
    <property type="molecule type" value="Genomic_DNA"/>
</dbReference>
<proteinExistence type="predicted"/>
<feature type="transmembrane region" description="Helical" evidence="2">
    <location>
        <begin position="27"/>
        <end position="45"/>
    </location>
</feature>
<gene>
    <name evidence="3" type="ORF">WL29_22080</name>
</gene>
<protein>
    <submittedName>
        <fullName evidence="3">Uncharacterized protein</fullName>
    </submittedName>
</protein>
<evidence type="ECO:0000313" key="4">
    <source>
        <dbReference type="Proteomes" id="UP000060630"/>
    </source>
</evidence>
<dbReference type="RefSeq" id="WP_060192456.1">
    <property type="nucleotide sequence ID" value="NZ_LPHD01000049.1"/>
</dbReference>
<keyword evidence="2" id="KW-0812">Transmembrane</keyword>
<keyword evidence="2" id="KW-0472">Membrane</keyword>
<reference evidence="3 4" key="1">
    <citation type="submission" date="2015-11" db="EMBL/GenBank/DDBJ databases">
        <title>Expanding the genomic diversity of Burkholderia species for the development of highly accurate diagnostics.</title>
        <authorList>
            <person name="Sahl J."/>
            <person name="Keim P."/>
            <person name="Wagner D."/>
        </authorList>
    </citation>
    <scope>NUCLEOTIDE SEQUENCE [LARGE SCALE GENOMIC DNA]</scope>
    <source>
        <strain evidence="3 4">MSMB2087WGS</strain>
    </source>
</reference>
<keyword evidence="2" id="KW-1133">Transmembrane helix</keyword>
<name>A0A106QC01_9BURK</name>
<dbReference type="Proteomes" id="UP000060630">
    <property type="component" value="Unassembled WGS sequence"/>
</dbReference>
<feature type="region of interest" description="Disordered" evidence="1">
    <location>
        <begin position="1"/>
        <end position="20"/>
    </location>
</feature>
<evidence type="ECO:0000256" key="2">
    <source>
        <dbReference type="SAM" id="Phobius"/>
    </source>
</evidence>
<feature type="compositionally biased region" description="Polar residues" evidence="1">
    <location>
        <begin position="1"/>
        <end position="15"/>
    </location>
</feature>